<proteinExistence type="predicted"/>
<reference evidence="1 2" key="1">
    <citation type="submission" date="2018-09" db="EMBL/GenBank/DDBJ databases">
        <title>Murine metabolic-syndrome-specific gut microbial biobank.</title>
        <authorList>
            <person name="Liu C."/>
        </authorList>
    </citation>
    <scope>NUCLEOTIDE SEQUENCE [LARGE SCALE GENOMIC DNA]</scope>
    <source>
        <strain evidence="1 2">C-30</strain>
    </source>
</reference>
<evidence type="ECO:0000313" key="2">
    <source>
        <dbReference type="Proteomes" id="UP000289316"/>
    </source>
</evidence>
<evidence type="ECO:0000313" key="1">
    <source>
        <dbReference type="EMBL" id="RXV75539.1"/>
    </source>
</evidence>
<dbReference type="AlphaFoldDB" id="A0A4Q2AYK0"/>
<gene>
    <name evidence="1" type="ORF">D6C19_00685</name>
</gene>
<protein>
    <submittedName>
        <fullName evidence="1">Uncharacterized protein</fullName>
    </submittedName>
</protein>
<sequence>MKMEIEMQERLEICKGKIAELETKLKKDMKRMNRVIESDRGLFNLAHLRSMSLHVHDVCVDLEHWYLMLDVLEHITEEVDDNEDQQ</sequence>
<comment type="caution">
    <text evidence="1">The sequence shown here is derived from an EMBL/GenBank/DDBJ whole genome shotgun (WGS) entry which is preliminary data.</text>
</comment>
<organism evidence="1 2">
    <name type="scientific">Ligilactobacillus murinus</name>
    <dbReference type="NCBI Taxonomy" id="1622"/>
    <lineage>
        <taxon>Bacteria</taxon>
        <taxon>Bacillati</taxon>
        <taxon>Bacillota</taxon>
        <taxon>Bacilli</taxon>
        <taxon>Lactobacillales</taxon>
        <taxon>Lactobacillaceae</taxon>
        <taxon>Ligilactobacillus</taxon>
    </lineage>
</organism>
<dbReference type="EMBL" id="QZFR01000002">
    <property type="protein sequence ID" value="RXV75539.1"/>
    <property type="molecule type" value="Genomic_DNA"/>
</dbReference>
<name>A0A4Q2AYK0_9LACO</name>
<accession>A0A4Q2AYK0</accession>
<dbReference type="Proteomes" id="UP000289316">
    <property type="component" value="Unassembled WGS sequence"/>
</dbReference>